<dbReference type="InterPro" id="IPR051393">
    <property type="entry name" value="ABC_transporter_permease"/>
</dbReference>
<evidence type="ECO:0000256" key="6">
    <source>
        <dbReference type="ARBA" id="ARBA00023136"/>
    </source>
</evidence>
<dbReference type="InterPro" id="IPR000515">
    <property type="entry name" value="MetI-like"/>
</dbReference>
<dbReference type="SUPFAM" id="SSF161098">
    <property type="entry name" value="MetI-like"/>
    <property type="match status" value="1"/>
</dbReference>
<evidence type="ECO:0000256" key="1">
    <source>
        <dbReference type="ARBA" id="ARBA00004651"/>
    </source>
</evidence>
<evidence type="ECO:0000313" key="10">
    <source>
        <dbReference type="Proteomes" id="UP001144256"/>
    </source>
</evidence>
<feature type="transmembrane region" description="Helical" evidence="7">
    <location>
        <begin position="276"/>
        <end position="300"/>
    </location>
</feature>
<feature type="transmembrane region" description="Helical" evidence="7">
    <location>
        <begin position="233"/>
        <end position="256"/>
    </location>
</feature>
<evidence type="ECO:0000256" key="5">
    <source>
        <dbReference type="ARBA" id="ARBA00022989"/>
    </source>
</evidence>
<dbReference type="PROSITE" id="PS50928">
    <property type="entry name" value="ABC_TM1"/>
    <property type="match status" value="1"/>
</dbReference>
<dbReference type="PANTHER" id="PTHR30193">
    <property type="entry name" value="ABC TRANSPORTER PERMEASE PROTEIN"/>
    <property type="match status" value="1"/>
</dbReference>
<dbReference type="InterPro" id="IPR035906">
    <property type="entry name" value="MetI-like_sf"/>
</dbReference>
<dbReference type="SUPFAM" id="SSF160964">
    <property type="entry name" value="MalF N-terminal region-like"/>
    <property type="match status" value="1"/>
</dbReference>
<evidence type="ECO:0000313" key="9">
    <source>
        <dbReference type="EMBL" id="GKX31594.1"/>
    </source>
</evidence>
<comment type="subcellular location">
    <subcellularLocation>
        <location evidence="1 7">Cell membrane</location>
        <topology evidence="1 7">Multi-pass membrane protein</topology>
    </subcellularLocation>
</comment>
<sequence>MRTSKVRKKTHNESNKIYNKSWQAIIFILPGLILAVAFIFYPMLKNIQISFSDYDIISGKLTFTGLDNFKALFTESQQRFFTAYRNNILYAVVVTPITLFLGLIIAVAINSIKKFSTTFKVIYYLPVITSWIIAGLVFKYLFNPGIQGPINYLLVNVLHITSTPINWLKTEWGGNISIWILGIWKNIGYAMLLYLAAIQGINKSYYEVAAIEGATGFQKLKNVTIPLIKPTTFFLTIQLLIGSFNVFLQVLVLTGGDPRGKTSVLQYLLYTRTFKLYKFGEGAAIGLITAISILIVTLILNKKMKVDY</sequence>
<evidence type="ECO:0000256" key="7">
    <source>
        <dbReference type="RuleBase" id="RU363032"/>
    </source>
</evidence>
<feature type="transmembrane region" description="Helical" evidence="7">
    <location>
        <begin position="21"/>
        <end position="44"/>
    </location>
</feature>
<feature type="domain" description="ABC transmembrane type-1" evidence="8">
    <location>
        <begin position="84"/>
        <end position="300"/>
    </location>
</feature>
<dbReference type="GO" id="GO:0005886">
    <property type="term" value="C:plasma membrane"/>
    <property type="evidence" value="ECO:0007669"/>
    <property type="project" value="UniProtKB-SubCell"/>
</dbReference>
<name>A0A9W6DI68_9FIRM</name>
<dbReference type="PANTHER" id="PTHR30193:SF37">
    <property type="entry name" value="INNER MEMBRANE ABC TRANSPORTER PERMEASE PROTEIN YCJO"/>
    <property type="match status" value="1"/>
</dbReference>
<reference evidence="9" key="1">
    <citation type="submission" date="2022-06" db="EMBL/GenBank/DDBJ databases">
        <title>Vallitalea longa sp. nov., an anaerobic bacterium isolated from marine sediment.</title>
        <authorList>
            <person name="Hirano S."/>
            <person name="Terahara T."/>
            <person name="Mori K."/>
            <person name="Hamada M."/>
            <person name="Matsumoto R."/>
            <person name="Kobayashi T."/>
        </authorList>
    </citation>
    <scope>NUCLEOTIDE SEQUENCE</scope>
    <source>
        <strain evidence="9">SH18-1</strain>
    </source>
</reference>
<protein>
    <submittedName>
        <fullName evidence="9">Sugar ABC transporter permease</fullName>
    </submittedName>
</protein>
<dbReference type="GO" id="GO:0055085">
    <property type="term" value="P:transmembrane transport"/>
    <property type="evidence" value="ECO:0007669"/>
    <property type="project" value="InterPro"/>
</dbReference>
<evidence type="ECO:0000259" key="8">
    <source>
        <dbReference type="PROSITE" id="PS50928"/>
    </source>
</evidence>
<organism evidence="9 10">
    <name type="scientific">Vallitalea longa</name>
    <dbReference type="NCBI Taxonomy" id="2936439"/>
    <lineage>
        <taxon>Bacteria</taxon>
        <taxon>Bacillati</taxon>
        <taxon>Bacillota</taxon>
        <taxon>Clostridia</taxon>
        <taxon>Lachnospirales</taxon>
        <taxon>Vallitaleaceae</taxon>
        <taxon>Vallitalea</taxon>
    </lineage>
</organism>
<keyword evidence="3" id="KW-1003">Cell membrane</keyword>
<dbReference type="EMBL" id="BRLB01000019">
    <property type="protein sequence ID" value="GKX31594.1"/>
    <property type="molecule type" value="Genomic_DNA"/>
</dbReference>
<comment type="similarity">
    <text evidence="7">Belongs to the binding-protein-dependent transport system permease family.</text>
</comment>
<keyword evidence="2 7" id="KW-0813">Transport</keyword>
<feature type="transmembrane region" description="Helical" evidence="7">
    <location>
        <begin position="88"/>
        <end position="109"/>
    </location>
</feature>
<dbReference type="AlphaFoldDB" id="A0A9W6DI68"/>
<evidence type="ECO:0000256" key="4">
    <source>
        <dbReference type="ARBA" id="ARBA00022692"/>
    </source>
</evidence>
<evidence type="ECO:0000256" key="2">
    <source>
        <dbReference type="ARBA" id="ARBA00022448"/>
    </source>
</evidence>
<dbReference type="Gene3D" id="1.10.3720.10">
    <property type="entry name" value="MetI-like"/>
    <property type="match status" value="1"/>
</dbReference>
<dbReference type="Proteomes" id="UP001144256">
    <property type="component" value="Unassembled WGS sequence"/>
</dbReference>
<keyword evidence="6 7" id="KW-0472">Membrane</keyword>
<accession>A0A9W6DI68</accession>
<comment type="caution">
    <text evidence="9">The sequence shown here is derived from an EMBL/GenBank/DDBJ whole genome shotgun (WGS) entry which is preliminary data.</text>
</comment>
<feature type="transmembrane region" description="Helical" evidence="7">
    <location>
        <begin position="176"/>
        <end position="197"/>
    </location>
</feature>
<gene>
    <name evidence="9" type="ORF">SH1V18_40740</name>
</gene>
<dbReference type="CDD" id="cd06261">
    <property type="entry name" value="TM_PBP2"/>
    <property type="match status" value="1"/>
</dbReference>
<keyword evidence="4 7" id="KW-0812">Transmembrane</keyword>
<keyword evidence="10" id="KW-1185">Reference proteome</keyword>
<dbReference type="Pfam" id="PF00528">
    <property type="entry name" value="BPD_transp_1"/>
    <property type="match status" value="1"/>
</dbReference>
<proteinExistence type="inferred from homology"/>
<keyword evidence="5 7" id="KW-1133">Transmembrane helix</keyword>
<dbReference type="RefSeq" id="WP_281818758.1">
    <property type="nucleotide sequence ID" value="NZ_BRLB01000019.1"/>
</dbReference>
<evidence type="ECO:0000256" key="3">
    <source>
        <dbReference type="ARBA" id="ARBA00022475"/>
    </source>
</evidence>
<feature type="transmembrane region" description="Helical" evidence="7">
    <location>
        <begin position="121"/>
        <end position="142"/>
    </location>
</feature>